<protein>
    <submittedName>
        <fullName evidence="1">Uncharacterized protein</fullName>
    </submittedName>
</protein>
<dbReference type="Proteomes" id="UP000749559">
    <property type="component" value="Unassembled WGS sequence"/>
</dbReference>
<gene>
    <name evidence="1" type="ORF">OFUS_LOCUS6444</name>
</gene>
<dbReference type="OrthoDB" id="207378at2759"/>
<dbReference type="PANTHER" id="PTHR11161:SF0">
    <property type="entry name" value="O-ACYLTRANSFERASE LIKE PROTEIN"/>
    <property type="match status" value="1"/>
</dbReference>
<dbReference type="InterPro" id="IPR006621">
    <property type="entry name" value="Nose-resist-to-fluoxetine_N"/>
</dbReference>
<reference evidence="1" key="1">
    <citation type="submission" date="2022-03" db="EMBL/GenBank/DDBJ databases">
        <authorList>
            <person name="Martin C."/>
        </authorList>
    </citation>
    <scope>NUCLEOTIDE SEQUENCE</scope>
</reference>
<dbReference type="Pfam" id="PF20146">
    <property type="entry name" value="NRF"/>
    <property type="match status" value="1"/>
</dbReference>
<sequence length="752" mass="85951">MLPIMKIFLVLGMSLTIGSHIVQGQRLDQAILVVDLFDRLQSPLYLGSTLTNQTILDTITPKCRNDVNFYFNVIEKGQPLAFLDIFSMIDSDGKKLPGVLVGSLSWLGSYRQCMEIKFEGSANFTENGQDVYLQGKFNGQYMTIKIFIVYVPGFTTELSIGMCVPDSCSESDIQTYMSQGTTSVNVLQIDDGRKWDYFWQDTGAVVMLVIILVFFALVLVATVFDMAYVQRLLTQEKEQEHVYKASMKRAEVNKAFEAQEAAIKPENTSTNYYVDKGSEELIPNGKESNGVTAIEMKHVTPNGFARNASLINKPPKYQPGIPSRLLMSFSAYTNICSLMSFDAPKGSYLCLNAIRFLCMCWIVLGHGFQLGITDSATGLTGLNPIPWVTEYYTTFEYKALTNMQNGVEGFFLLSGCLITISFMKAMARQGGSITCRQMSLYYFHRYWRLTPVYMVVLGFMATLCMYTAKGPLWPKYLPDAENCRKNWWWHLLYINNFYDYSTNTQYCMRWSWYLANDFQFYVISPLIFVFLYKIPIVGYIISGILFVGSIVAIVTLHILGLATFGNDYVKPWSRIGSYIVGVWLGYILWKTKSKVKMSRWVAMLGWIFSLGLIFATTFGNWRCSTCTPIPQWLNIMFLSTQRQMTAVGIAWIAFACITGYGGYINTLFSWKGWIPLSRLTYTGYLIHPYLQVYYNYSKMFLQYMRVWPEMVYMFCAYIMLTIGASIILTLVFEMPFLNLEKIIIPPAKKKDK</sequence>
<accession>A0A8J1TUX1</accession>
<dbReference type="SMART" id="SM00703">
    <property type="entry name" value="NRF"/>
    <property type="match status" value="1"/>
</dbReference>
<dbReference type="Pfam" id="PF01757">
    <property type="entry name" value="Acyl_transf_3"/>
    <property type="match status" value="1"/>
</dbReference>
<keyword evidence="2" id="KW-1185">Reference proteome</keyword>
<evidence type="ECO:0000313" key="2">
    <source>
        <dbReference type="Proteomes" id="UP000749559"/>
    </source>
</evidence>
<dbReference type="AlphaFoldDB" id="A0A8J1TUX1"/>
<evidence type="ECO:0000313" key="1">
    <source>
        <dbReference type="EMBL" id="CAH1779655.1"/>
    </source>
</evidence>
<dbReference type="InterPro" id="IPR052728">
    <property type="entry name" value="O2_lipid_transport_reg"/>
</dbReference>
<dbReference type="EMBL" id="CAIIXF020000003">
    <property type="protein sequence ID" value="CAH1779655.1"/>
    <property type="molecule type" value="Genomic_DNA"/>
</dbReference>
<proteinExistence type="predicted"/>
<dbReference type="InterPro" id="IPR002656">
    <property type="entry name" value="Acyl_transf_3_dom"/>
</dbReference>
<organism evidence="1 2">
    <name type="scientific">Owenia fusiformis</name>
    <name type="common">Polychaete worm</name>
    <dbReference type="NCBI Taxonomy" id="6347"/>
    <lineage>
        <taxon>Eukaryota</taxon>
        <taxon>Metazoa</taxon>
        <taxon>Spiralia</taxon>
        <taxon>Lophotrochozoa</taxon>
        <taxon>Annelida</taxon>
        <taxon>Polychaeta</taxon>
        <taxon>Sedentaria</taxon>
        <taxon>Canalipalpata</taxon>
        <taxon>Sabellida</taxon>
        <taxon>Oweniida</taxon>
        <taxon>Oweniidae</taxon>
        <taxon>Owenia</taxon>
    </lineage>
</organism>
<dbReference type="GO" id="GO:0016747">
    <property type="term" value="F:acyltransferase activity, transferring groups other than amino-acyl groups"/>
    <property type="evidence" value="ECO:0007669"/>
    <property type="project" value="InterPro"/>
</dbReference>
<name>A0A8J1TUX1_OWEFU</name>
<comment type="caution">
    <text evidence="1">The sequence shown here is derived from an EMBL/GenBank/DDBJ whole genome shotgun (WGS) entry which is preliminary data.</text>
</comment>
<dbReference type="PANTHER" id="PTHR11161">
    <property type="entry name" value="O-ACYLTRANSFERASE"/>
    <property type="match status" value="1"/>
</dbReference>